<sequence length="108" mass="10174">MQLADADGAADGFAAPRLCLLPQVVNFGLDDAPDSSGNVVGVAGGGVADGGGDLGVEVAGGGPLGAFGGLLAGPVDGAAGLRLGLESLSARLRPVEGVGASRDTDFGG</sequence>
<proteinExistence type="predicted"/>
<dbReference type="AlphaFoldDB" id="A0A243S6X5"/>
<organism evidence="1 2">
    <name type="scientific">Streptomyces swartbergensis</name>
    <dbReference type="NCBI Taxonomy" id="487165"/>
    <lineage>
        <taxon>Bacteria</taxon>
        <taxon>Bacillati</taxon>
        <taxon>Actinomycetota</taxon>
        <taxon>Actinomycetes</taxon>
        <taxon>Kitasatosporales</taxon>
        <taxon>Streptomycetaceae</taxon>
        <taxon>Streptomyces</taxon>
    </lineage>
</organism>
<accession>A0A243S6X5</accession>
<comment type="caution">
    <text evidence="1">The sequence shown here is derived from an EMBL/GenBank/DDBJ whole genome shotgun (WGS) entry which is preliminary data.</text>
</comment>
<name>A0A243S6X5_9ACTN</name>
<gene>
    <name evidence="1" type="ORF">CA983_10010</name>
</gene>
<dbReference type="EMBL" id="NGFN01000043">
    <property type="protein sequence ID" value="OUD03334.1"/>
    <property type="molecule type" value="Genomic_DNA"/>
</dbReference>
<reference evidence="1 2" key="1">
    <citation type="submission" date="2017-05" db="EMBL/GenBank/DDBJ databases">
        <title>Biotechnological potential of actinobacteria isolated from South African environments.</title>
        <authorList>
            <person name="Le Roes-Hill M."/>
            <person name="Prins A."/>
            <person name="Durrell K.A."/>
        </authorList>
    </citation>
    <scope>NUCLEOTIDE SEQUENCE [LARGE SCALE GENOMIC DNA]</scope>
    <source>
        <strain evidence="1 2">HMC13</strain>
    </source>
</reference>
<dbReference type="Proteomes" id="UP000195105">
    <property type="component" value="Unassembled WGS sequence"/>
</dbReference>
<evidence type="ECO:0000313" key="1">
    <source>
        <dbReference type="EMBL" id="OUD03334.1"/>
    </source>
</evidence>
<protein>
    <submittedName>
        <fullName evidence="1">Uncharacterized protein</fullName>
    </submittedName>
</protein>
<evidence type="ECO:0000313" key="2">
    <source>
        <dbReference type="Proteomes" id="UP000195105"/>
    </source>
</evidence>
<keyword evidence="2" id="KW-1185">Reference proteome</keyword>